<name>A0A7K3WHK7_9ACTN</name>
<feature type="domain" description="DUF2399" evidence="1">
    <location>
        <begin position="256"/>
        <end position="405"/>
    </location>
</feature>
<dbReference type="RefSeq" id="WP_162392373.1">
    <property type="nucleotide sequence ID" value="NZ_JAABOZ010000001.1"/>
</dbReference>
<evidence type="ECO:0000259" key="2">
    <source>
        <dbReference type="Pfam" id="PF11796"/>
    </source>
</evidence>
<dbReference type="Pfam" id="PF09664">
    <property type="entry name" value="DUF2399"/>
    <property type="match status" value="1"/>
</dbReference>
<comment type="caution">
    <text evidence="3">The sequence shown here is derived from an EMBL/GenBank/DDBJ whole genome shotgun (WGS) entry which is preliminary data.</text>
</comment>
<reference evidence="3 4" key="1">
    <citation type="submission" date="2020-02" db="EMBL/GenBank/DDBJ databases">
        <title>The whole genome sequence of CPCC 205119.</title>
        <authorList>
            <person name="Jiang Z."/>
        </authorList>
    </citation>
    <scope>NUCLEOTIDE SEQUENCE [LARGE SCALE GENOMIC DNA]</scope>
    <source>
        <strain evidence="3 4">CPCC 205119</strain>
    </source>
</reference>
<feature type="domain" description="Conserved hypothetical protein CHP02679 N terminus" evidence="2">
    <location>
        <begin position="34"/>
        <end position="236"/>
    </location>
</feature>
<proteinExistence type="predicted"/>
<dbReference type="EMBL" id="JAAGWK010000022">
    <property type="protein sequence ID" value="NEL55369.1"/>
    <property type="molecule type" value="Genomic_DNA"/>
</dbReference>
<evidence type="ECO:0000313" key="4">
    <source>
        <dbReference type="Proteomes" id="UP000470470"/>
    </source>
</evidence>
<evidence type="ECO:0000259" key="1">
    <source>
        <dbReference type="Pfam" id="PF09664"/>
    </source>
</evidence>
<gene>
    <name evidence="3" type="ORF">G1H19_15370</name>
</gene>
<dbReference type="Proteomes" id="UP000470470">
    <property type="component" value="Unassembled WGS sequence"/>
</dbReference>
<dbReference type="AlphaFoldDB" id="A0A7K3WHK7"/>
<dbReference type="Pfam" id="PF11796">
    <property type="entry name" value="DUF3323"/>
    <property type="match status" value="1"/>
</dbReference>
<dbReference type="InterPro" id="IPR024465">
    <property type="entry name" value="DUF2399"/>
</dbReference>
<accession>A0A7K3WHK7</accession>
<evidence type="ECO:0000313" key="3">
    <source>
        <dbReference type="EMBL" id="NEL55369.1"/>
    </source>
</evidence>
<protein>
    <submittedName>
        <fullName evidence="3">TIGR02679 family protein</fullName>
    </submittedName>
</protein>
<organism evidence="3 4">
    <name type="scientific">Goekera deserti</name>
    <dbReference type="NCBI Taxonomy" id="2497753"/>
    <lineage>
        <taxon>Bacteria</taxon>
        <taxon>Bacillati</taxon>
        <taxon>Actinomycetota</taxon>
        <taxon>Actinomycetes</taxon>
        <taxon>Geodermatophilales</taxon>
        <taxon>Geodermatophilaceae</taxon>
        <taxon>Goekera</taxon>
    </lineage>
</organism>
<sequence length="406" mass="41806">MSEPLWAELADPALGPVWSAVRRRVEATGLRPVGTVTVALDDTAADLLGGLLGRRVLPGRRQVVLADLDAALRASPAAVGLVEVTARLLGPLRDRVAERQVSTDARRGAEHGWAAMLAAAGLSEEPWAPEWTAGLRAAGLVGPSSQEAARIAVGAVALVLADPSPRTLGELAALVAGDAHGLDPGRRAGVIALRGLAAARGEPAPTTAGERTRSWSLAGVRTDDVSGTVLVLGWQPPGADRWAGMMRDRADLGLPTHVTLRELCAAPTPWAGADDVVHVCENPQVVQAAADRGAPGPLVCLQGNPSTAGALLLDGLLAAGARVRYHGDFDWPGLAIAARVLARGAAPWRLGRADYLAALPDRGVGVTLTGSAVATPWDPGLQAAMAERGVAVHEEAVLTTLLEDLA</sequence>
<dbReference type="InterPro" id="IPR024466">
    <property type="entry name" value="CHP02679_N"/>
</dbReference>
<keyword evidence="4" id="KW-1185">Reference proteome</keyword>
<dbReference type="InterPro" id="IPR013495">
    <property type="entry name" value="CHP02679"/>
</dbReference>
<dbReference type="NCBIfam" id="TIGR02679">
    <property type="entry name" value="TIGR02679 family protein"/>
    <property type="match status" value="1"/>
</dbReference>